<accession>A0AAD3D9X7</accession>
<keyword evidence="2" id="KW-1185">Reference proteome</keyword>
<dbReference type="Pfam" id="PF05721">
    <property type="entry name" value="PhyH"/>
    <property type="match status" value="1"/>
</dbReference>
<gene>
    <name evidence="1" type="ORF">CTEN210_15230</name>
</gene>
<protein>
    <recommendedName>
        <fullName evidence="3">Phytanoyl-CoA dioxygenase</fullName>
    </recommendedName>
</protein>
<reference evidence="1 2" key="1">
    <citation type="journal article" date="2021" name="Sci. Rep.">
        <title>The genome of the diatom Chaetoceros tenuissimus carries an ancient integrated fragment of an extant virus.</title>
        <authorList>
            <person name="Hongo Y."/>
            <person name="Kimura K."/>
            <person name="Takaki Y."/>
            <person name="Yoshida Y."/>
            <person name="Baba S."/>
            <person name="Kobayashi G."/>
            <person name="Nagasaki K."/>
            <person name="Hano T."/>
            <person name="Tomaru Y."/>
        </authorList>
    </citation>
    <scope>NUCLEOTIDE SEQUENCE [LARGE SCALE GENOMIC DNA]</scope>
    <source>
        <strain evidence="1 2">NIES-3715</strain>
    </source>
</reference>
<dbReference type="PANTHER" id="PTHR37563:SF2">
    <property type="entry name" value="PHYTANOYL-COA DIOXYGENASE FAMILY PROTEIN (AFU_ORTHOLOGUE AFUA_2G03330)"/>
    <property type="match status" value="1"/>
</dbReference>
<dbReference type="AlphaFoldDB" id="A0AAD3D9X7"/>
<dbReference type="EMBL" id="BLLK01000062">
    <property type="protein sequence ID" value="GFH58754.1"/>
    <property type="molecule type" value="Genomic_DNA"/>
</dbReference>
<evidence type="ECO:0000313" key="2">
    <source>
        <dbReference type="Proteomes" id="UP001054902"/>
    </source>
</evidence>
<sequence>MKASKFAVIQVFFSVANGFFMHNGRSTRSHSTHLLSTVQTEATDVSRMTEGQILARNQGHLEMKTESQRSITKTKHDIEDSDFDSSSDLHGFGSVLMDDGVARIDNVLSKKNAERMRNYTNNLLKDTSYAVEKGIFPELSLFGNVYCKENRYDLLLPIEASEIVMDCLSEVLCEGSPISTAIESVLGSDAELYELSTLISDPNSSAQPLHPDILYQDTIHPILTCFIALQDIDEQMGPTVFMPKSANKEHHDDLGNRHLDPNANGLVATSYNVLGTLDSGDCTLYSAMTLHCGSANKSNKRRSLFYFSFRNNDLLEDEGGRMNVSLRPELKDRNLTLKTMQDLIENR</sequence>
<dbReference type="InterPro" id="IPR051961">
    <property type="entry name" value="Fungal_Metabolite_Diox"/>
</dbReference>
<dbReference type="InterPro" id="IPR008775">
    <property type="entry name" value="Phytyl_CoA_dOase-like"/>
</dbReference>
<dbReference type="Proteomes" id="UP001054902">
    <property type="component" value="Unassembled WGS sequence"/>
</dbReference>
<evidence type="ECO:0008006" key="3">
    <source>
        <dbReference type="Google" id="ProtNLM"/>
    </source>
</evidence>
<evidence type="ECO:0000313" key="1">
    <source>
        <dbReference type="EMBL" id="GFH58754.1"/>
    </source>
</evidence>
<dbReference type="PANTHER" id="PTHR37563">
    <property type="entry name" value="PHYTANOYL-COA DIOXYGENASE FAMILY PROTEIN (AFU_ORTHOLOGUE AFUA_2G03330)"/>
    <property type="match status" value="1"/>
</dbReference>
<organism evidence="1 2">
    <name type="scientific">Chaetoceros tenuissimus</name>
    <dbReference type="NCBI Taxonomy" id="426638"/>
    <lineage>
        <taxon>Eukaryota</taxon>
        <taxon>Sar</taxon>
        <taxon>Stramenopiles</taxon>
        <taxon>Ochrophyta</taxon>
        <taxon>Bacillariophyta</taxon>
        <taxon>Coscinodiscophyceae</taxon>
        <taxon>Chaetocerotophycidae</taxon>
        <taxon>Chaetocerotales</taxon>
        <taxon>Chaetocerotaceae</taxon>
        <taxon>Chaetoceros</taxon>
    </lineage>
</organism>
<name>A0AAD3D9X7_9STRA</name>
<dbReference type="Gene3D" id="2.60.120.620">
    <property type="entry name" value="q2cbj1_9rhob like domain"/>
    <property type="match status" value="1"/>
</dbReference>
<dbReference type="SUPFAM" id="SSF51197">
    <property type="entry name" value="Clavaminate synthase-like"/>
    <property type="match status" value="1"/>
</dbReference>
<comment type="caution">
    <text evidence="1">The sequence shown here is derived from an EMBL/GenBank/DDBJ whole genome shotgun (WGS) entry which is preliminary data.</text>
</comment>
<proteinExistence type="predicted"/>